<dbReference type="Proteomes" id="UP000593594">
    <property type="component" value="Chromosome"/>
</dbReference>
<dbReference type="Pfam" id="PF00583">
    <property type="entry name" value="Acetyltransf_1"/>
    <property type="match status" value="1"/>
</dbReference>
<dbReference type="Gene3D" id="3.40.630.30">
    <property type="match status" value="1"/>
</dbReference>
<keyword evidence="2" id="KW-0808">Transferase</keyword>
<evidence type="ECO:0000313" key="3">
    <source>
        <dbReference type="Proteomes" id="UP000593594"/>
    </source>
</evidence>
<sequence length="206" mass="23747">MNDNYAFNTYRKSGTRSPYTNQKEIGIKVADCIEDLMKVFAIRSAVYLSEQECPYEEEFDGNDFSASHLIGYMGDEPVACMRVRYFADFAKLERFALRKEYRKSRMALVMARAAIELCRVKGYTKIYGHAQDPLVKFWARFGGKPIEPQRDLYFSDYRYTEIVIETEPHPDALSMESDPYVLIRPEGQWSDPGILDQSATRSSAHG</sequence>
<name>A0A7S8HE98_9HYPH</name>
<dbReference type="AlphaFoldDB" id="A0A7S8HE98"/>
<dbReference type="KEGG" id="kmn:HW532_03725"/>
<dbReference type="InterPro" id="IPR000182">
    <property type="entry name" value="GNAT_dom"/>
</dbReference>
<proteinExistence type="predicted"/>
<organism evidence="2 3">
    <name type="scientific">Kaustia mangrovi</name>
    <dbReference type="NCBI Taxonomy" id="2593653"/>
    <lineage>
        <taxon>Bacteria</taxon>
        <taxon>Pseudomonadati</taxon>
        <taxon>Pseudomonadota</taxon>
        <taxon>Alphaproteobacteria</taxon>
        <taxon>Hyphomicrobiales</taxon>
        <taxon>Parvibaculaceae</taxon>
        <taxon>Kaustia</taxon>
    </lineage>
</organism>
<evidence type="ECO:0000313" key="2">
    <source>
        <dbReference type="EMBL" id="QPC45163.1"/>
    </source>
</evidence>
<protein>
    <submittedName>
        <fullName evidence="2">GNAT family N-acetyltransferase</fullName>
    </submittedName>
</protein>
<dbReference type="EMBL" id="CP058214">
    <property type="protein sequence ID" value="QPC45163.1"/>
    <property type="molecule type" value="Genomic_DNA"/>
</dbReference>
<reference evidence="2 3" key="1">
    <citation type="submission" date="2020-06" db="EMBL/GenBank/DDBJ databases">
        <title>Genome sequence of 2 isolates from Red Sea Mangroves.</title>
        <authorList>
            <person name="Sefrji F."/>
            <person name="Michoud G."/>
            <person name="Merlino G."/>
            <person name="Daffonchio D."/>
        </authorList>
    </citation>
    <scope>NUCLEOTIDE SEQUENCE [LARGE SCALE GENOMIC DNA]</scope>
    <source>
        <strain evidence="2 3">R1DC25</strain>
    </source>
</reference>
<evidence type="ECO:0000259" key="1">
    <source>
        <dbReference type="PROSITE" id="PS51186"/>
    </source>
</evidence>
<dbReference type="GO" id="GO:0016747">
    <property type="term" value="F:acyltransferase activity, transferring groups other than amino-acyl groups"/>
    <property type="evidence" value="ECO:0007669"/>
    <property type="project" value="InterPro"/>
</dbReference>
<dbReference type="PROSITE" id="PS51186">
    <property type="entry name" value="GNAT"/>
    <property type="match status" value="1"/>
</dbReference>
<accession>A0A7S8HE98</accession>
<dbReference type="SUPFAM" id="SSF55729">
    <property type="entry name" value="Acyl-CoA N-acyltransferases (Nat)"/>
    <property type="match status" value="1"/>
</dbReference>
<dbReference type="InterPro" id="IPR016181">
    <property type="entry name" value="Acyl_CoA_acyltransferase"/>
</dbReference>
<gene>
    <name evidence="2" type="ORF">HW532_03725</name>
</gene>
<keyword evidence="3" id="KW-1185">Reference proteome</keyword>
<feature type="domain" description="N-acetyltransferase" evidence="1">
    <location>
        <begin position="27"/>
        <end position="180"/>
    </location>
</feature>